<dbReference type="OrthoDB" id="5918653at2"/>
<reference evidence="2" key="1">
    <citation type="submission" date="2016-07" db="EMBL/GenBank/DDBJ databases">
        <title>Nontailed viruses are major unrecognized killers of bacteria in the ocean.</title>
        <authorList>
            <person name="Kauffman K."/>
            <person name="Hussain F."/>
            <person name="Yang J."/>
            <person name="Arevalo P."/>
            <person name="Brown J."/>
            <person name="Cutler M."/>
            <person name="Kelly L."/>
            <person name="Polz M.F."/>
        </authorList>
    </citation>
    <scope>NUCLEOTIDE SEQUENCE [LARGE SCALE GENOMIC DNA]</scope>
    <source>
        <strain evidence="2">10N.261.46.F8</strain>
    </source>
</reference>
<organism evidence="1 2">
    <name type="scientific">Vibrio lentus</name>
    <dbReference type="NCBI Taxonomy" id="136468"/>
    <lineage>
        <taxon>Bacteria</taxon>
        <taxon>Pseudomonadati</taxon>
        <taxon>Pseudomonadota</taxon>
        <taxon>Gammaproteobacteria</taxon>
        <taxon>Vibrionales</taxon>
        <taxon>Vibrionaceae</taxon>
        <taxon>Vibrio</taxon>
    </lineage>
</organism>
<gene>
    <name evidence="1" type="ORF">BCT49_24265</name>
</gene>
<protein>
    <recommendedName>
        <fullName evidence="3">Gp47</fullName>
    </recommendedName>
</protein>
<name>A0A2N7KF21_9VIBR</name>
<comment type="caution">
    <text evidence="1">The sequence shown here is derived from an EMBL/GenBank/DDBJ whole genome shotgun (WGS) entry which is preliminary data.</text>
</comment>
<sequence length="258" mass="29387">MLNIEQIATNAVKNTLASAELQEAIEKKIEETITSELTDFFRSYSDFGKAFQDTLKSQLKLDMDNLGILEYNHFITTTIRERFNKHIEGPVINQVDTLLNEICPTAGETVQFDDLITMLKDGITDHECDHSGRFMVCFKRGNENWNSSFISIGFDGEAESDSYRSNENKRFSECRASIEVDINTRKVIGFDISSQGSSKKAKVITFKRDFESYLFRMYATGSVIDFGDIHDQVMEIGKGEEISAYDMDIETGYDWAND</sequence>
<dbReference type="EMBL" id="MCZK01000060">
    <property type="protein sequence ID" value="PMM74306.1"/>
    <property type="molecule type" value="Genomic_DNA"/>
</dbReference>
<evidence type="ECO:0000313" key="1">
    <source>
        <dbReference type="EMBL" id="PMM74306.1"/>
    </source>
</evidence>
<accession>A0A2N7KF21</accession>
<evidence type="ECO:0008006" key="3">
    <source>
        <dbReference type="Google" id="ProtNLM"/>
    </source>
</evidence>
<evidence type="ECO:0000313" key="2">
    <source>
        <dbReference type="Proteomes" id="UP000235406"/>
    </source>
</evidence>
<proteinExistence type="predicted"/>
<dbReference type="AlphaFoldDB" id="A0A2N7KF21"/>
<dbReference type="RefSeq" id="WP_102434379.1">
    <property type="nucleotide sequence ID" value="NZ_CAWNVI010000060.1"/>
</dbReference>
<dbReference type="Proteomes" id="UP000235406">
    <property type="component" value="Unassembled WGS sequence"/>
</dbReference>